<dbReference type="AlphaFoldDB" id="A0A6A0BBL0"/>
<dbReference type="PANTHER" id="PTHR43649:SF32">
    <property type="entry name" value="SUGAR BINDING SECRETED PROTEIN"/>
    <property type="match status" value="1"/>
</dbReference>
<organism evidence="2 3">
    <name type="scientific">Pseudolactococcus hodotermopsidis</name>
    <dbReference type="NCBI Taxonomy" id="2709157"/>
    <lineage>
        <taxon>Bacteria</taxon>
        <taxon>Bacillati</taxon>
        <taxon>Bacillota</taxon>
        <taxon>Bacilli</taxon>
        <taxon>Lactobacillales</taxon>
        <taxon>Streptococcaceae</taxon>
        <taxon>Pseudolactococcus</taxon>
    </lineage>
</organism>
<dbReference type="EMBL" id="BLLI01000036">
    <property type="protein sequence ID" value="GFH42722.1"/>
    <property type="molecule type" value="Genomic_DNA"/>
</dbReference>
<feature type="chain" id="PRO_5038787082" evidence="1">
    <location>
        <begin position="21"/>
        <end position="428"/>
    </location>
</feature>
<dbReference type="PROSITE" id="PS51257">
    <property type="entry name" value="PROKAR_LIPOPROTEIN"/>
    <property type="match status" value="1"/>
</dbReference>
<dbReference type="SUPFAM" id="SSF53850">
    <property type="entry name" value="Periplasmic binding protein-like II"/>
    <property type="match status" value="1"/>
</dbReference>
<dbReference type="Pfam" id="PF13416">
    <property type="entry name" value="SBP_bac_8"/>
    <property type="match status" value="1"/>
</dbReference>
<keyword evidence="3" id="KW-1185">Reference proteome</keyword>
<dbReference type="PANTHER" id="PTHR43649">
    <property type="entry name" value="ARABINOSE-BINDING PROTEIN-RELATED"/>
    <property type="match status" value="1"/>
</dbReference>
<evidence type="ECO:0000313" key="2">
    <source>
        <dbReference type="EMBL" id="GFH42722.1"/>
    </source>
</evidence>
<dbReference type="RefSeq" id="WP_172209010.1">
    <property type="nucleotide sequence ID" value="NZ_BLLI01000036.1"/>
</dbReference>
<dbReference type="InterPro" id="IPR050490">
    <property type="entry name" value="Bact_solute-bd_prot1"/>
</dbReference>
<accession>A0A6A0BBL0</accession>
<dbReference type="Proteomes" id="UP000480303">
    <property type="component" value="Unassembled WGS sequence"/>
</dbReference>
<sequence length="428" mass="46693">MKLKKVIGLAAVALSVVTLAACSSKSDSKSSAKDDKTVTVWAWDESFNVKAVNEAKKFYEDKDIEVKVSVMSQDDIVQKLNTSFASGSKEGLPNIVLIEDYRVQSFLTAYEKSFSPLDDIVSEDDFSSYKFAVNKVGDKIYGVPFDSGVTGLFYRRDLLSEAGYSAEDLENITWEEYIKIGKDVKAKTGKALQFLDPSDLGLVRIIMQSAGAWYQGQDGKEVTIKDNDALKYGIKIYSELLKSGVVEQVSSWDAGVSAVQTGTSAAIPTGCWYSSSIQGGEEFSGKWGVAPIPTIKGSDAHASSSGGSGWYLLKGISGEDKAKDFLKATFASNVDFMDDLAKEIGLVSTLNAAKEAPTYKEGVAYYDNQKVFEDFSKWSGEVPQVNYGQNTYAIETVMAEYVQRVLDGEDIDKVLKEAQTQVEAQVAN</sequence>
<reference evidence="2 3" key="1">
    <citation type="submission" date="2020-02" db="EMBL/GenBank/DDBJ databases">
        <title>Draft genome sequence of Lactococcus sp. Hs30E4-3.</title>
        <authorList>
            <person name="Noda S."/>
            <person name="Yuki M."/>
            <person name="Ohkuma M."/>
        </authorList>
    </citation>
    <scope>NUCLEOTIDE SEQUENCE [LARGE SCALE GENOMIC DNA]</scope>
    <source>
        <strain evidence="2 3">Hs30E4-3</strain>
    </source>
</reference>
<dbReference type="Gene3D" id="3.40.190.10">
    <property type="entry name" value="Periplasmic binding protein-like II"/>
    <property type="match status" value="1"/>
</dbReference>
<protein>
    <submittedName>
        <fullName evidence="2">ABC transporter substrate-binding protein</fullName>
    </submittedName>
</protein>
<evidence type="ECO:0000313" key="3">
    <source>
        <dbReference type="Proteomes" id="UP000480303"/>
    </source>
</evidence>
<feature type="signal peptide" evidence="1">
    <location>
        <begin position="1"/>
        <end position="20"/>
    </location>
</feature>
<proteinExistence type="predicted"/>
<name>A0A6A0BBL0_9LACT</name>
<evidence type="ECO:0000256" key="1">
    <source>
        <dbReference type="SAM" id="SignalP"/>
    </source>
</evidence>
<gene>
    <name evidence="2" type="ORF">Hs30E_12730</name>
</gene>
<keyword evidence="1" id="KW-0732">Signal</keyword>
<dbReference type="InterPro" id="IPR006059">
    <property type="entry name" value="SBP"/>
</dbReference>
<comment type="caution">
    <text evidence="2">The sequence shown here is derived from an EMBL/GenBank/DDBJ whole genome shotgun (WGS) entry which is preliminary data.</text>
</comment>